<dbReference type="AlphaFoldDB" id="A0A3E1NHL7"/>
<organism evidence="1 2">
    <name type="scientific">Deminuibacter soli</name>
    <dbReference type="NCBI Taxonomy" id="2291815"/>
    <lineage>
        <taxon>Bacteria</taxon>
        <taxon>Pseudomonadati</taxon>
        <taxon>Bacteroidota</taxon>
        <taxon>Chitinophagia</taxon>
        <taxon>Chitinophagales</taxon>
        <taxon>Chitinophagaceae</taxon>
        <taxon>Deminuibacter</taxon>
    </lineage>
</organism>
<proteinExistence type="predicted"/>
<dbReference type="OrthoDB" id="495728at2"/>
<dbReference type="EMBL" id="QTJU01000005">
    <property type="protein sequence ID" value="RFM27446.1"/>
    <property type="molecule type" value="Genomic_DNA"/>
</dbReference>
<reference evidence="1 2" key="1">
    <citation type="submission" date="2018-08" db="EMBL/GenBank/DDBJ databases">
        <title>Chitinophagaceae sp. K23C18032701, a novel bacterium isolated from forest soil.</title>
        <authorList>
            <person name="Wang C."/>
        </authorList>
    </citation>
    <scope>NUCLEOTIDE SEQUENCE [LARGE SCALE GENOMIC DNA]</scope>
    <source>
        <strain evidence="1 2">K23C18032701</strain>
    </source>
</reference>
<dbReference type="Proteomes" id="UP000261284">
    <property type="component" value="Unassembled WGS sequence"/>
</dbReference>
<dbReference type="Gene3D" id="6.10.250.3370">
    <property type="match status" value="1"/>
</dbReference>
<name>A0A3E1NHL7_9BACT</name>
<keyword evidence="2" id="KW-1185">Reference proteome</keyword>
<evidence type="ECO:0000313" key="2">
    <source>
        <dbReference type="Proteomes" id="UP000261284"/>
    </source>
</evidence>
<dbReference type="RefSeq" id="WP_116848204.1">
    <property type="nucleotide sequence ID" value="NZ_QTJU01000005.1"/>
</dbReference>
<comment type="caution">
    <text evidence="1">The sequence shown here is derived from an EMBL/GenBank/DDBJ whole genome shotgun (WGS) entry which is preliminary data.</text>
</comment>
<gene>
    <name evidence="1" type="ORF">DXN05_15625</name>
</gene>
<accession>A0A3E1NHL7</accession>
<protein>
    <submittedName>
        <fullName evidence="1">Uncharacterized protein</fullName>
    </submittedName>
</protein>
<sequence length="82" mass="8997">MCAKGRIGFNQADQAAYTPEASRPTQLAQQFEQYNLLVPELLRVCINRVRLLSYGYSENTGIPVPDVSGTLINPVAMALELA</sequence>
<evidence type="ECO:0000313" key="1">
    <source>
        <dbReference type="EMBL" id="RFM27446.1"/>
    </source>
</evidence>